<feature type="transmembrane region" description="Helical" evidence="1">
    <location>
        <begin position="12"/>
        <end position="30"/>
    </location>
</feature>
<feature type="transmembrane region" description="Helical" evidence="1">
    <location>
        <begin position="36"/>
        <end position="55"/>
    </location>
</feature>
<keyword evidence="3" id="KW-0482">Metalloprotease</keyword>
<feature type="transmembrane region" description="Helical" evidence="1">
    <location>
        <begin position="113"/>
        <end position="134"/>
    </location>
</feature>
<dbReference type="RefSeq" id="WP_137258035.1">
    <property type="nucleotide sequence ID" value="NZ_JBHSPQ010000005.1"/>
</dbReference>
<dbReference type="Pfam" id="PF02517">
    <property type="entry name" value="Rce1-like"/>
    <property type="match status" value="1"/>
</dbReference>
<organism evidence="3 4">
    <name type="scientific">Kribbella jiaozuonensis</name>
    <dbReference type="NCBI Taxonomy" id="2575441"/>
    <lineage>
        <taxon>Bacteria</taxon>
        <taxon>Bacillati</taxon>
        <taxon>Actinomycetota</taxon>
        <taxon>Actinomycetes</taxon>
        <taxon>Propionibacteriales</taxon>
        <taxon>Kribbellaceae</taxon>
        <taxon>Kribbella</taxon>
    </lineage>
</organism>
<feature type="transmembrane region" description="Helical" evidence="1">
    <location>
        <begin position="211"/>
        <end position="234"/>
    </location>
</feature>
<feature type="domain" description="CAAX prenyl protease 2/Lysostaphin resistance protein A-like" evidence="2">
    <location>
        <begin position="120"/>
        <end position="223"/>
    </location>
</feature>
<keyword evidence="4" id="KW-1185">Reference proteome</keyword>
<feature type="transmembrane region" description="Helical" evidence="1">
    <location>
        <begin position="240"/>
        <end position="263"/>
    </location>
</feature>
<dbReference type="GO" id="GO:0080120">
    <property type="term" value="P:CAAX-box protein maturation"/>
    <property type="evidence" value="ECO:0007669"/>
    <property type="project" value="UniProtKB-ARBA"/>
</dbReference>
<gene>
    <name evidence="3" type="ORF">FDA38_32625</name>
</gene>
<dbReference type="AlphaFoldDB" id="A0A4U3LIH8"/>
<dbReference type="PANTHER" id="PTHR35797">
    <property type="entry name" value="PROTEASE-RELATED"/>
    <property type="match status" value="1"/>
</dbReference>
<protein>
    <submittedName>
        <fullName evidence="3">CPBP family intramembrane metalloprotease</fullName>
    </submittedName>
</protein>
<accession>A0A4U3LIH8</accession>
<keyword evidence="3" id="KW-0378">Hydrolase</keyword>
<dbReference type="GO" id="GO:0008237">
    <property type="term" value="F:metallopeptidase activity"/>
    <property type="evidence" value="ECO:0007669"/>
    <property type="project" value="UniProtKB-KW"/>
</dbReference>
<evidence type="ECO:0000313" key="4">
    <source>
        <dbReference type="Proteomes" id="UP000305836"/>
    </source>
</evidence>
<comment type="caution">
    <text evidence="3">The sequence shown here is derived from an EMBL/GenBank/DDBJ whole genome shotgun (WGS) entry which is preliminary data.</text>
</comment>
<evidence type="ECO:0000313" key="3">
    <source>
        <dbReference type="EMBL" id="TKK75172.1"/>
    </source>
</evidence>
<dbReference type="GO" id="GO:0006508">
    <property type="term" value="P:proteolysis"/>
    <property type="evidence" value="ECO:0007669"/>
    <property type="project" value="UniProtKB-KW"/>
</dbReference>
<sequence length="286" mass="30399">MKTLQKPLREIAAYLAITYVLALLIAFALPNGHFNLLLSVMVPTVAVGILTFTITPPGSRRRLWRQIGLNRAGFRSWPAAILVPLLLCGGAYGTALLIGAGRMHLGEISAATVPGWAINFAIALVVPTVIILGEEIGWRGYLLPRFQQLTGRRRAAVATGFAHGLFHLPLILIATTYDTGGARWIVAPSAVLTITAAGVLYAWLRDRSNSVWPVAIAHNAANTVFDLGASAVVATSGSSLAYVAGETGFATLGACVVVAVVLLRWARVWRAPVESVEQQPVPALHA</sequence>
<name>A0A4U3LIH8_9ACTN</name>
<dbReference type="EMBL" id="SZPZ01000005">
    <property type="protein sequence ID" value="TKK75172.1"/>
    <property type="molecule type" value="Genomic_DNA"/>
</dbReference>
<feature type="transmembrane region" description="Helical" evidence="1">
    <location>
        <begin position="76"/>
        <end position="101"/>
    </location>
</feature>
<proteinExistence type="predicted"/>
<reference evidence="3 4" key="1">
    <citation type="submission" date="2019-04" db="EMBL/GenBank/DDBJ databases">
        <title>Kribbella sp. NEAU-THZ 27 nov., a novel actinomycete isolated from soil.</title>
        <authorList>
            <person name="Duan L."/>
        </authorList>
    </citation>
    <scope>NUCLEOTIDE SEQUENCE [LARGE SCALE GENOMIC DNA]</scope>
    <source>
        <strain evidence="4">NEAU-THZ27</strain>
    </source>
</reference>
<keyword evidence="1" id="KW-0472">Membrane</keyword>
<dbReference type="GO" id="GO:0004175">
    <property type="term" value="F:endopeptidase activity"/>
    <property type="evidence" value="ECO:0007669"/>
    <property type="project" value="UniProtKB-ARBA"/>
</dbReference>
<dbReference type="OrthoDB" id="3693644at2"/>
<dbReference type="InterPro" id="IPR003675">
    <property type="entry name" value="Rce1/LyrA-like_dom"/>
</dbReference>
<keyword evidence="3" id="KW-0645">Protease</keyword>
<evidence type="ECO:0000256" key="1">
    <source>
        <dbReference type="SAM" id="Phobius"/>
    </source>
</evidence>
<feature type="transmembrane region" description="Helical" evidence="1">
    <location>
        <begin position="183"/>
        <end position="204"/>
    </location>
</feature>
<dbReference type="PANTHER" id="PTHR35797:SF1">
    <property type="entry name" value="PROTEASE"/>
    <property type="match status" value="1"/>
</dbReference>
<dbReference type="Proteomes" id="UP000305836">
    <property type="component" value="Unassembled WGS sequence"/>
</dbReference>
<keyword evidence="1" id="KW-1133">Transmembrane helix</keyword>
<evidence type="ECO:0000259" key="2">
    <source>
        <dbReference type="Pfam" id="PF02517"/>
    </source>
</evidence>
<feature type="transmembrane region" description="Helical" evidence="1">
    <location>
        <begin position="155"/>
        <end position="177"/>
    </location>
</feature>
<dbReference type="InterPro" id="IPR042150">
    <property type="entry name" value="MmRce1-like"/>
</dbReference>
<keyword evidence="1" id="KW-0812">Transmembrane</keyword>